<feature type="binding site" evidence="10">
    <location>
        <position position="64"/>
    </location>
    <ligand>
        <name>Zn(2+)</name>
        <dbReference type="ChEBI" id="CHEBI:29105"/>
    </ligand>
</feature>
<dbReference type="RefSeq" id="WP_121623782.1">
    <property type="nucleotide sequence ID" value="NZ_JACIIW010000001.1"/>
</dbReference>
<dbReference type="GO" id="GO:0005737">
    <property type="term" value="C:cytoplasm"/>
    <property type="evidence" value="ECO:0007669"/>
    <property type="project" value="UniProtKB-SubCell"/>
</dbReference>
<accession>A0A3L7AB90</accession>
<keyword evidence="13" id="KW-1185">Reference proteome</keyword>
<dbReference type="EMBL" id="RCTF01000010">
    <property type="protein sequence ID" value="RLP77603.1"/>
    <property type="molecule type" value="Genomic_DNA"/>
</dbReference>
<dbReference type="GO" id="GO:2001061">
    <property type="term" value="P:D-glycero-D-manno-heptose 7-phosphate biosynthetic process"/>
    <property type="evidence" value="ECO:0007669"/>
    <property type="project" value="UniProtKB-UniPathway"/>
</dbReference>
<comment type="similarity">
    <text evidence="4 10">Belongs to the SIS family. GmhA subfamily.</text>
</comment>
<protein>
    <recommendedName>
        <fullName evidence="10">Phosphoheptose isomerase</fullName>
        <ecNumber evidence="10">5.3.1.28</ecNumber>
    </recommendedName>
    <alternativeName>
        <fullName evidence="10">Sedoheptulose 7-phosphate isomerase</fullName>
    </alternativeName>
</protein>
<evidence type="ECO:0000256" key="6">
    <source>
        <dbReference type="ARBA" id="ARBA00022723"/>
    </source>
</evidence>
<comment type="pathway">
    <text evidence="10">Carbohydrate biosynthesis; D-glycero-D-manno-heptose 7-phosphate biosynthesis; D-glycero-alpha-D-manno-heptose 7-phosphate and D-glycero-beta-D-manno-heptose 7-phosphate from sedoheptulose 7-phosphate: step 1/1.</text>
</comment>
<feature type="binding site" evidence="10">
    <location>
        <begin position="55"/>
        <end position="57"/>
    </location>
    <ligand>
        <name>substrate</name>
    </ligand>
</feature>
<feature type="binding site" evidence="10">
    <location>
        <position position="128"/>
    </location>
    <ligand>
        <name>substrate</name>
    </ligand>
</feature>
<feature type="binding site" evidence="10">
    <location>
        <position position="175"/>
    </location>
    <ligand>
        <name>Zn(2+)</name>
        <dbReference type="ChEBI" id="CHEBI:29105"/>
    </ligand>
</feature>
<feature type="binding site" evidence="10">
    <location>
        <position position="68"/>
    </location>
    <ligand>
        <name>substrate</name>
    </ligand>
</feature>
<dbReference type="Pfam" id="PF13580">
    <property type="entry name" value="SIS_2"/>
    <property type="match status" value="1"/>
</dbReference>
<evidence type="ECO:0000313" key="12">
    <source>
        <dbReference type="EMBL" id="RLP77603.1"/>
    </source>
</evidence>
<dbReference type="PANTHER" id="PTHR30390">
    <property type="entry name" value="SEDOHEPTULOSE 7-PHOSPHATE ISOMERASE / DNAA INITIATOR-ASSOCIATING FACTOR FOR REPLICATION INITIATION"/>
    <property type="match status" value="1"/>
</dbReference>
<comment type="subunit">
    <text evidence="10">Homotetramer.</text>
</comment>
<evidence type="ECO:0000256" key="4">
    <source>
        <dbReference type="ARBA" id="ARBA00009894"/>
    </source>
</evidence>
<dbReference type="HAMAP" id="MF_00067">
    <property type="entry name" value="GmhA"/>
    <property type="match status" value="1"/>
</dbReference>
<comment type="catalytic activity">
    <reaction evidence="1 10">
        <text>2 D-sedoheptulose 7-phosphate = D-glycero-alpha-D-manno-heptose 7-phosphate + D-glycero-beta-D-manno-heptose 7-phosphate</text>
        <dbReference type="Rhea" id="RHEA:27489"/>
        <dbReference type="ChEBI" id="CHEBI:57483"/>
        <dbReference type="ChEBI" id="CHEBI:60203"/>
        <dbReference type="ChEBI" id="CHEBI:60204"/>
        <dbReference type="EC" id="5.3.1.28"/>
    </reaction>
</comment>
<comment type="cofactor">
    <cofactor evidence="10">
        <name>Zn(2+)</name>
        <dbReference type="ChEBI" id="CHEBI:29105"/>
    </cofactor>
    <text evidence="10">Binds 1 zinc ion per subunit.</text>
</comment>
<keyword evidence="5 10" id="KW-0963">Cytoplasm</keyword>
<feature type="binding site" evidence="10">
    <location>
        <begin position="97"/>
        <end position="98"/>
    </location>
    <ligand>
        <name>substrate</name>
    </ligand>
</feature>
<dbReference type="SUPFAM" id="SSF53697">
    <property type="entry name" value="SIS domain"/>
    <property type="match status" value="1"/>
</dbReference>
<keyword evidence="7 10" id="KW-0862">Zinc</keyword>
<keyword evidence="9 10" id="KW-0119">Carbohydrate metabolism</keyword>
<dbReference type="OrthoDB" id="9810929at2"/>
<dbReference type="InterPro" id="IPR046348">
    <property type="entry name" value="SIS_dom_sf"/>
</dbReference>
<feature type="domain" description="SIS" evidence="11">
    <location>
        <begin position="40"/>
        <end position="199"/>
    </location>
</feature>
<dbReference type="InterPro" id="IPR050099">
    <property type="entry name" value="SIS_GmhA/DiaA_subfam"/>
</dbReference>
<sequence>MKTTDQKAIADYLDQSRAVLETALAAPAFLAAASAVAEAWVSCLGNGGKVLLFGNGGSAGDAQHIAGELLSRFRYDRAPLPALALTVDSSVLTAIANDYGYEQVFSRQVAGLAKPGDVAVGISTSGRSPNVLEGLKMARACGAVAIGFTGEDPRDMGPLCDIVLAAPSGSTPLIQQVHLATAHIICERVEARLFPRPGR</sequence>
<reference evidence="12 13" key="1">
    <citation type="submission" date="2018-10" db="EMBL/GenBank/DDBJ databases">
        <title>Xanthobacter tagetidis genome sequencing and assembly.</title>
        <authorList>
            <person name="Maclea K.S."/>
            <person name="Goen A.E."/>
            <person name="Fatima S.A."/>
        </authorList>
    </citation>
    <scope>NUCLEOTIDE SEQUENCE [LARGE SCALE GENOMIC DNA]</scope>
    <source>
        <strain evidence="12 13">ATCC 700314</strain>
    </source>
</reference>
<dbReference type="Proteomes" id="UP000269692">
    <property type="component" value="Unassembled WGS sequence"/>
</dbReference>
<keyword evidence="8 10" id="KW-0413">Isomerase</keyword>
<dbReference type="GO" id="GO:0097367">
    <property type="term" value="F:carbohydrate derivative binding"/>
    <property type="evidence" value="ECO:0007669"/>
    <property type="project" value="InterPro"/>
</dbReference>
<gene>
    <name evidence="10" type="primary">gmhA</name>
    <name evidence="12" type="ORF">D9R14_13090</name>
</gene>
<dbReference type="InterPro" id="IPR001347">
    <property type="entry name" value="SIS_dom"/>
</dbReference>
<dbReference type="GO" id="GO:0008968">
    <property type="term" value="F:D-sedoheptulose 7-phosphate isomerase activity"/>
    <property type="evidence" value="ECO:0007669"/>
    <property type="project" value="UniProtKB-UniRule"/>
</dbReference>
<evidence type="ECO:0000256" key="1">
    <source>
        <dbReference type="ARBA" id="ARBA00000348"/>
    </source>
</evidence>
<comment type="caution">
    <text evidence="12">The sequence shown here is derived from an EMBL/GenBank/DDBJ whole genome shotgun (WGS) entry which is preliminary data.</text>
</comment>
<feature type="binding site" evidence="10">
    <location>
        <position position="183"/>
    </location>
    <ligand>
        <name>Zn(2+)</name>
        <dbReference type="ChEBI" id="CHEBI:29105"/>
    </ligand>
</feature>
<dbReference type="CDD" id="cd05006">
    <property type="entry name" value="SIS_GmhA"/>
    <property type="match status" value="1"/>
</dbReference>
<name>A0A3L7AB90_9HYPH</name>
<evidence type="ECO:0000256" key="7">
    <source>
        <dbReference type="ARBA" id="ARBA00022833"/>
    </source>
</evidence>
<dbReference type="GO" id="GO:0005975">
    <property type="term" value="P:carbohydrate metabolic process"/>
    <property type="evidence" value="ECO:0007669"/>
    <property type="project" value="UniProtKB-UniRule"/>
</dbReference>
<evidence type="ECO:0000256" key="3">
    <source>
        <dbReference type="ARBA" id="ARBA00004496"/>
    </source>
</evidence>
<evidence type="ECO:0000256" key="2">
    <source>
        <dbReference type="ARBA" id="ARBA00003172"/>
    </source>
</evidence>
<dbReference type="GO" id="GO:0008270">
    <property type="term" value="F:zinc ion binding"/>
    <property type="evidence" value="ECO:0007669"/>
    <property type="project" value="UniProtKB-UniRule"/>
</dbReference>
<organism evidence="12 13">
    <name type="scientific">Xanthobacter tagetidis</name>
    <dbReference type="NCBI Taxonomy" id="60216"/>
    <lineage>
        <taxon>Bacteria</taxon>
        <taxon>Pseudomonadati</taxon>
        <taxon>Pseudomonadota</taxon>
        <taxon>Alphaproteobacteria</taxon>
        <taxon>Hyphomicrobiales</taxon>
        <taxon>Xanthobacteraceae</taxon>
        <taxon>Xanthobacter</taxon>
    </lineage>
</organism>
<dbReference type="InterPro" id="IPR004515">
    <property type="entry name" value="Phosphoheptose_Isoase"/>
</dbReference>
<feature type="binding site" evidence="10">
    <location>
        <position position="175"/>
    </location>
    <ligand>
        <name>substrate</name>
    </ligand>
</feature>
<dbReference type="UniPathway" id="UPA00041">
    <property type="reaction ID" value="UER00436"/>
</dbReference>
<feature type="binding site" evidence="10">
    <location>
        <position position="68"/>
    </location>
    <ligand>
        <name>Zn(2+)</name>
        <dbReference type="ChEBI" id="CHEBI:29105"/>
    </ligand>
</feature>
<dbReference type="PROSITE" id="PS51464">
    <property type="entry name" value="SIS"/>
    <property type="match status" value="1"/>
</dbReference>
<dbReference type="EC" id="5.3.1.28" evidence="10"/>
<comment type="miscellaneous">
    <text evidence="10">The reaction produces a racemic mixture of D-glycero-alpha-D-manno-heptose 7-phosphate and D-glycero-beta-D-manno-heptose 7-phosphate.</text>
</comment>
<evidence type="ECO:0000256" key="10">
    <source>
        <dbReference type="HAMAP-Rule" id="MF_00067"/>
    </source>
</evidence>
<dbReference type="Gene3D" id="3.40.50.10490">
    <property type="entry name" value="Glucose-6-phosphate isomerase like protein, domain 1"/>
    <property type="match status" value="1"/>
</dbReference>
<evidence type="ECO:0000256" key="8">
    <source>
        <dbReference type="ARBA" id="ARBA00023235"/>
    </source>
</evidence>
<dbReference type="InterPro" id="IPR035461">
    <property type="entry name" value="GmhA/DiaA"/>
</dbReference>
<evidence type="ECO:0000256" key="9">
    <source>
        <dbReference type="ARBA" id="ARBA00023277"/>
    </source>
</evidence>
<evidence type="ECO:0000256" key="5">
    <source>
        <dbReference type="ARBA" id="ARBA00022490"/>
    </source>
</evidence>
<proteinExistence type="inferred from homology"/>
<dbReference type="AlphaFoldDB" id="A0A3L7AB90"/>
<comment type="function">
    <text evidence="2 10">Catalyzes the isomerization of sedoheptulose 7-phosphate in D-glycero-D-manno-heptose 7-phosphate.</text>
</comment>
<evidence type="ECO:0000259" key="11">
    <source>
        <dbReference type="PROSITE" id="PS51464"/>
    </source>
</evidence>
<dbReference type="PANTHER" id="PTHR30390:SF6">
    <property type="entry name" value="DNAA INITIATOR-ASSOCIATING PROTEIN DIAA"/>
    <property type="match status" value="1"/>
</dbReference>
<evidence type="ECO:0000313" key="13">
    <source>
        <dbReference type="Proteomes" id="UP000269692"/>
    </source>
</evidence>
<keyword evidence="6 10" id="KW-0479">Metal-binding</keyword>
<comment type="subcellular location">
    <subcellularLocation>
        <location evidence="3 10">Cytoplasm</location>
    </subcellularLocation>
</comment>
<feature type="binding site" evidence="10">
    <location>
        <begin position="123"/>
        <end position="125"/>
    </location>
    <ligand>
        <name>substrate</name>
    </ligand>
</feature>